<feature type="region of interest" description="Disordered" evidence="1">
    <location>
        <begin position="50"/>
        <end position="97"/>
    </location>
</feature>
<evidence type="ECO:0000313" key="2">
    <source>
        <dbReference type="EMBL" id="KAJ1723019.1"/>
    </source>
</evidence>
<sequence length="135" mass="14723">VKQSLINELASSDKDAKDIVRKKMAQLKKSSLRQRSTAGRMHADIEALLGSADDGFGGDDDMDEDEDEAAPFDPAESPYAPARVDLRGKYDDPNPAFRQPTLAAAGVTREMHQRYVLEGAMAGLFVPPAEHDAHE</sequence>
<feature type="compositionally biased region" description="Acidic residues" evidence="1">
    <location>
        <begin position="56"/>
        <end position="70"/>
    </location>
</feature>
<organism evidence="2 3">
    <name type="scientific">Coemansia biformis</name>
    <dbReference type="NCBI Taxonomy" id="1286918"/>
    <lineage>
        <taxon>Eukaryota</taxon>
        <taxon>Fungi</taxon>
        <taxon>Fungi incertae sedis</taxon>
        <taxon>Zoopagomycota</taxon>
        <taxon>Kickxellomycotina</taxon>
        <taxon>Kickxellomycetes</taxon>
        <taxon>Kickxellales</taxon>
        <taxon>Kickxellaceae</taxon>
        <taxon>Coemansia</taxon>
    </lineage>
</organism>
<evidence type="ECO:0000256" key="1">
    <source>
        <dbReference type="SAM" id="MobiDB-lite"/>
    </source>
</evidence>
<proteinExistence type="predicted"/>
<keyword evidence="3" id="KW-1185">Reference proteome</keyword>
<accession>A0A9W7Y2Y7</accession>
<evidence type="ECO:0000313" key="3">
    <source>
        <dbReference type="Proteomes" id="UP001143981"/>
    </source>
</evidence>
<reference evidence="2" key="1">
    <citation type="submission" date="2022-07" db="EMBL/GenBank/DDBJ databases">
        <title>Phylogenomic reconstructions and comparative analyses of Kickxellomycotina fungi.</title>
        <authorList>
            <person name="Reynolds N.K."/>
            <person name="Stajich J.E."/>
            <person name="Barry K."/>
            <person name="Grigoriev I.V."/>
            <person name="Crous P."/>
            <person name="Smith M.E."/>
        </authorList>
    </citation>
    <scope>NUCLEOTIDE SEQUENCE</scope>
    <source>
        <strain evidence="2">BCRC 34381</strain>
    </source>
</reference>
<protein>
    <submittedName>
        <fullName evidence="2">Uncharacterized protein</fullName>
    </submittedName>
</protein>
<comment type="caution">
    <text evidence="2">The sequence shown here is derived from an EMBL/GenBank/DDBJ whole genome shotgun (WGS) entry which is preliminary data.</text>
</comment>
<dbReference type="Proteomes" id="UP001143981">
    <property type="component" value="Unassembled WGS sequence"/>
</dbReference>
<gene>
    <name evidence="2" type="ORF">LPJ61_005867</name>
</gene>
<name>A0A9W7Y2Y7_9FUNG</name>
<dbReference type="AlphaFoldDB" id="A0A9W7Y2Y7"/>
<feature type="non-terminal residue" evidence="2">
    <location>
        <position position="1"/>
    </location>
</feature>
<dbReference type="OrthoDB" id="5963at2759"/>
<dbReference type="EMBL" id="JANBOI010002282">
    <property type="protein sequence ID" value="KAJ1723019.1"/>
    <property type="molecule type" value="Genomic_DNA"/>
</dbReference>